<dbReference type="Proteomes" id="UP001157109">
    <property type="component" value="Unassembled WGS sequence"/>
</dbReference>
<feature type="transmembrane region" description="Helical" evidence="1">
    <location>
        <begin position="154"/>
        <end position="177"/>
    </location>
</feature>
<evidence type="ECO:0000313" key="3">
    <source>
        <dbReference type="Proteomes" id="UP001157109"/>
    </source>
</evidence>
<comment type="caution">
    <text evidence="2">The sequence shown here is derived from an EMBL/GenBank/DDBJ whole genome shotgun (WGS) entry which is preliminary data.</text>
</comment>
<keyword evidence="1" id="KW-0472">Membrane</keyword>
<keyword evidence="1" id="KW-0812">Transmembrane</keyword>
<keyword evidence="3" id="KW-1185">Reference proteome</keyword>
<proteinExistence type="predicted"/>
<sequence length="179" mass="17473">MSATTASAAPARAPRRLPAPPALRLVRASGSRATRVPFLGIAAALLTLGLIAVLVLNITLSQGSYTVHDLREKSATLADTRTALDQDLNTVSSAPHLAQQAAQLGLVPAGSPAFIDPATGKVSGVAKPAGAEGDFTVVTGSAALAPAGAVAPSLASATTSVAGLGLGGGLLGALASLPR</sequence>
<evidence type="ECO:0000313" key="2">
    <source>
        <dbReference type="EMBL" id="GMA18937.1"/>
    </source>
</evidence>
<evidence type="ECO:0008006" key="4">
    <source>
        <dbReference type="Google" id="ProtNLM"/>
    </source>
</evidence>
<organism evidence="2 3">
    <name type="scientific">Arsenicicoccus piscis</name>
    <dbReference type="NCBI Taxonomy" id="673954"/>
    <lineage>
        <taxon>Bacteria</taxon>
        <taxon>Bacillati</taxon>
        <taxon>Actinomycetota</taxon>
        <taxon>Actinomycetes</taxon>
        <taxon>Micrococcales</taxon>
        <taxon>Intrasporangiaceae</taxon>
        <taxon>Arsenicicoccus</taxon>
    </lineage>
</organism>
<evidence type="ECO:0000256" key="1">
    <source>
        <dbReference type="SAM" id="Phobius"/>
    </source>
</evidence>
<accession>A0ABQ6HLA6</accession>
<dbReference type="EMBL" id="BSUJ01000001">
    <property type="protein sequence ID" value="GMA18937.1"/>
    <property type="molecule type" value="Genomic_DNA"/>
</dbReference>
<feature type="transmembrane region" description="Helical" evidence="1">
    <location>
        <begin position="36"/>
        <end position="60"/>
    </location>
</feature>
<keyword evidence="1" id="KW-1133">Transmembrane helix</keyword>
<gene>
    <name evidence="2" type="ORF">GCM10025862_09580</name>
</gene>
<reference evidence="3" key="1">
    <citation type="journal article" date="2019" name="Int. J. Syst. Evol. Microbiol.">
        <title>The Global Catalogue of Microorganisms (GCM) 10K type strain sequencing project: providing services to taxonomists for standard genome sequencing and annotation.</title>
        <authorList>
            <consortium name="The Broad Institute Genomics Platform"/>
            <consortium name="The Broad Institute Genome Sequencing Center for Infectious Disease"/>
            <person name="Wu L."/>
            <person name="Ma J."/>
        </authorList>
    </citation>
    <scope>NUCLEOTIDE SEQUENCE [LARGE SCALE GENOMIC DNA]</scope>
    <source>
        <strain evidence="3">NBRC 105830</strain>
    </source>
</reference>
<dbReference type="RefSeq" id="WP_241442879.1">
    <property type="nucleotide sequence ID" value="NZ_BSUJ01000001.1"/>
</dbReference>
<protein>
    <recommendedName>
        <fullName evidence="4">Cell division protein FtsL</fullName>
    </recommendedName>
</protein>
<name>A0ABQ6HLA6_9MICO</name>